<keyword evidence="3" id="KW-0479">Metal-binding</keyword>
<organism evidence="9 10">
    <name type="scientific">Pseudodesulfovibrio piezophilus (strain DSM 21447 / JCM 15486 / C1TLV30)</name>
    <name type="common">Desulfovibrio piezophilus</name>
    <dbReference type="NCBI Taxonomy" id="1322246"/>
    <lineage>
        <taxon>Bacteria</taxon>
        <taxon>Pseudomonadati</taxon>
        <taxon>Thermodesulfobacteriota</taxon>
        <taxon>Desulfovibrionia</taxon>
        <taxon>Desulfovibrionales</taxon>
        <taxon>Desulfovibrionaceae</taxon>
    </lineage>
</organism>
<evidence type="ECO:0000259" key="7">
    <source>
        <dbReference type="Pfam" id="PF01077"/>
    </source>
</evidence>
<reference evidence="10" key="2">
    <citation type="journal article" date="2013" name="Stand. Genomic Sci.">
        <title>Complete genome sequence of Desulfocapsa sulfexigens, a marine deltaproteobacterium specialized in disproportionating inorganic sulfur compounds.</title>
        <authorList>
            <person name="Finster K.W."/>
            <person name="Kjeldsen K.U."/>
            <person name="Kube M."/>
            <person name="Reinhardt R."/>
            <person name="Mussmann M."/>
            <person name="Amann R."/>
            <person name="Schreiber L."/>
        </authorList>
    </citation>
    <scope>NUCLEOTIDE SEQUENCE [LARGE SCALE GENOMIC DNA]</scope>
    <source>
        <strain evidence="10">DSM 10523 / SB164P1</strain>
    </source>
</reference>
<keyword evidence="5" id="KW-0408">Iron</keyword>
<dbReference type="Pfam" id="PF01077">
    <property type="entry name" value="NIR_SIR"/>
    <property type="match status" value="1"/>
</dbReference>
<dbReference type="PANTHER" id="PTHR43809:SF1">
    <property type="entry name" value="NITRITE REDUCTASE (NADH) LARGE SUBUNIT"/>
    <property type="match status" value="1"/>
</dbReference>
<dbReference type="Proteomes" id="UP000011724">
    <property type="component" value="Chromosome"/>
</dbReference>
<dbReference type="PROSITE" id="PS00365">
    <property type="entry name" value="NIR_SIR"/>
    <property type="match status" value="1"/>
</dbReference>
<keyword evidence="6" id="KW-0411">Iron-sulfur</keyword>
<name>M1WLE0_PSEP2</name>
<evidence type="ECO:0000259" key="8">
    <source>
        <dbReference type="Pfam" id="PF03460"/>
    </source>
</evidence>
<dbReference type="InterPro" id="IPR006067">
    <property type="entry name" value="NO2/SO3_Rdtase_4Fe4S_dom"/>
</dbReference>
<evidence type="ECO:0000256" key="6">
    <source>
        <dbReference type="ARBA" id="ARBA00023014"/>
    </source>
</evidence>
<dbReference type="SUPFAM" id="SSF56014">
    <property type="entry name" value="Nitrite and sulphite reductase 4Fe-4S domain-like"/>
    <property type="match status" value="1"/>
</dbReference>
<dbReference type="PANTHER" id="PTHR43809">
    <property type="entry name" value="NITRITE REDUCTASE (NADH) LARGE SUBUNIT"/>
    <property type="match status" value="1"/>
</dbReference>
<evidence type="ECO:0000313" key="10">
    <source>
        <dbReference type="Proteomes" id="UP000011724"/>
    </source>
</evidence>
<dbReference type="GO" id="GO:0051539">
    <property type="term" value="F:4 iron, 4 sulfur cluster binding"/>
    <property type="evidence" value="ECO:0007669"/>
    <property type="project" value="UniProtKB-KW"/>
</dbReference>
<dbReference type="PATRIC" id="fig|879567.3.peg.483"/>
<reference evidence="9 10" key="1">
    <citation type="journal article" date="2013" name="PLoS ONE">
        <title>The first genomic and proteomic characterization of a deep-sea sulfate reducer: insights into the piezophilic lifestyle of Desulfovibrio piezophilus.</title>
        <authorList>
            <person name="Pradel N."/>
            <person name="Ji B."/>
            <person name="Gimenez G."/>
            <person name="Talla E."/>
            <person name="Lenoble P."/>
            <person name="Garel M."/>
            <person name="Tamburini C."/>
            <person name="Fourquet P."/>
            <person name="Lebrun R."/>
            <person name="Bertin P."/>
            <person name="Denis Y."/>
            <person name="Pophillat M."/>
            <person name="Barbe V."/>
            <person name="Ollivier B."/>
            <person name="Dolla A."/>
        </authorList>
    </citation>
    <scope>NUCLEOTIDE SEQUENCE [LARGE SCALE GENOMIC DNA]</scope>
    <source>
        <strain evidence="10">DSM 10523 / SB164P1</strain>
    </source>
</reference>
<dbReference type="InterPro" id="IPR006066">
    <property type="entry name" value="NO2/SO3_Rdtase_FeS/sirohaem_BS"/>
</dbReference>
<dbReference type="Pfam" id="PF03460">
    <property type="entry name" value="NIR_SIR_ferr"/>
    <property type="match status" value="1"/>
</dbReference>
<evidence type="ECO:0000256" key="4">
    <source>
        <dbReference type="ARBA" id="ARBA00023002"/>
    </source>
</evidence>
<keyword evidence="2" id="KW-0349">Heme</keyword>
<dbReference type="BioCyc" id="DPIE1322246:BN4_RS02415-MONOMER"/>
<dbReference type="GO" id="GO:0046872">
    <property type="term" value="F:metal ion binding"/>
    <property type="evidence" value="ECO:0007669"/>
    <property type="project" value="UniProtKB-KW"/>
</dbReference>
<evidence type="ECO:0000256" key="5">
    <source>
        <dbReference type="ARBA" id="ARBA00023004"/>
    </source>
</evidence>
<dbReference type="EC" id="1.8.-.-" evidence="9"/>
<dbReference type="KEGG" id="dpi:BN4_10462"/>
<evidence type="ECO:0000313" key="9">
    <source>
        <dbReference type="EMBL" id="CCH47700.1"/>
    </source>
</evidence>
<dbReference type="GO" id="GO:0016491">
    <property type="term" value="F:oxidoreductase activity"/>
    <property type="evidence" value="ECO:0007669"/>
    <property type="project" value="UniProtKB-KW"/>
</dbReference>
<dbReference type="InterPro" id="IPR052034">
    <property type="entry name" value="NasD-like"/>
</dbReference>
<dbReference type="STRING" id="1322246.BN4_10462"/>
<dbReference type="GO" id="GO:0020037">
    <property type="term" value="F:heme binding"/>
    <property type="evidence" value="ECO:0007669"/>
    <property type="project" value="InterPro"/>
</dbReference>
<evidence type="ECO:0000256" key="2">
    <source>
        <dbReference type="ARBA" id="ARBA00022617"/>
    </source>
</evidence>
<accession>M1WLE0</accession>
<dbReference type="eggNOG" id="COG1251">
    <property type="taxonomic scope" value="Bacteria"/>
</dbReference>
<protein>
    <submittedName>
        <fullName evidence="9">Sulfite reductase, assimilatory-type</fullName>
        <ecNumber evidence="9">1.8.-.-</ecNumber>
    </submittedName>
</protein>
<sequence>MEKLPPKKALPKGVLAQRENGLYSFSPRTPLGQISAEYLNIINTVVQEYNLPSVRLTAGQKLKIQGIPEGCVDEVIERLGPIGEFSKCYVQTCPGKTTCRLGMQDSMSMADKLEKLLNTIELPWKFKAGVSGCSMSCSESYVRDLGLVGKKKGWTILFGGNAGKRVRIGDILIEDVGEERAFEVICKTLDFYCEKTKKRERTARFVERVGLEAIRDAVFSS</sequence>
<feature type="domain" description="Nitrite/Sulfite reductase ferredoxin-like" evidence="8">
    <location>
        <begin position="17"/>
        <end position="80"/>
    </location>
</feature>
<keyword evidence="10" id="KW-1185">Reference proteome</keyword>
<keyword evidence="1" id="KW-0004">4Fe-4S</keyword>
<dbReference type="HOGENOM" id="CLU_072599_0_0_7"/>
<feature type="domain" description="Nitrite/sulphite reductase 4Fe-4S" evidence="7">
    <location>
        <begin position="90"/>
        <end position="218"/>
    </location>
</feature>
<dbReference type="AlphaFoldDB" id="M1WLE0"/>
<dbReference type="InterPro" id="IPR045854">
    <property type="entry name" value="NO2/SO3_Rdtase_4Fe4S_sf"/>
</dbReference>
<evidence type="ECO:0000256" key="1">
    <source>
        <dbReference type="ARBA" id="ARBA00022485"/>
    </source>
</evidence>
<dbReference type="SUPFAM" id="SSF55124">
    <property type="entry name" value="Nitrite/Sulfite reductase N-terminal domain-like"/>
    <property type="match status" value="1"/>
</dbReference>
<keyword evidence="4 9" id="KW-0560">Oxidoreductase</keyword>
<gene>
    <name evidence="9" type="primary">dsvB</name>
    <name evidence="9" type="ordered locus">BN4_10462</name>
</gene>
<dbReference type="OrthoDB" id="9768666at2"/>
<dbReference type="EMBL" id="FO203427">
    <property type="protein sequence ID" value="CCH47700.1"/>
    <property type="molecule type" value="Genomic_DNA"/>
</dbReference>
<dbReference type="InterPro" id="IPR036136">
    <property type="entry name" value="Nit/Sulf_reduc_fer-like_dom_sf"/>
</dbReference>
<evidence type="ECO:0000256" key="3">
    <source>
        <dbReference type="ARBA" id="ARBA00022723"/>
    </source>
</evidence>
<dbReference type="InterPro" id="IPR005117">
    <property type="entry name" value="NiRdtase/SiRdtase_haem-b_fer"/>
</dbReference>
<dbReference type="Gene3D" id="3.30.413.10">
    <property type="entry name" value="Sulfite Reductase Hemoprotein, domain 1"/>
    <property type="match status" value="1"/>
</dbReference>
<dbReference type="Gene3D" id="3.90.480.10">
    <property type="entry name" value="Sulfite Reductase Hemoprotein,Domain 2"/>
    <property type="match status" value="1"/>
</dbReference>
<proteinExistence type="predicted"/>
<dbReference type="RefSeq" id="WP_015413755.1">
    <property type="nucleotide sequence ID" value="NC_020409.1"/>
</dbReference>
<dbReference type="PRINTS" id="PR00397">
    <property type="entry name" value="SIROHAEM"/>
</dbReference>